<dbReference type="EMBL" id="VMAF01000452">
    <property type="protein sequence ID" value="MDR8433544.1"/>
    <property type="molecule type" value="Genomic_DNA"/>
</dbReference>
<reference evidence="1" key="1">
    <citation type="submission" date="2019-07" db="EMBL/GenBank/DDBJ databases">
        <title>Biological characteristics of mucoid Acinetobacter baumannii from a general hospital in China.</title>
        <authorList>
            <person name="Hua X."/>
            <person name="Yu Y."/>
        </authorList>
    </citation>
    <scope>NUCLEOTIDE SEQUENCE</scope>
    <source>
        <strain evidence="1">N8</strain>
    </source>
</reference>
<protein>
    <submittedName>
        <fullName evidence="1">Uncharacterized protein</fullName>
    </submittedName>
</protein>
<proteinExistence type="predicted"/>
<name>A0ABD5DV75_ACIBA</name>
<accession>A0ABD5DV75</accession>
<gene>
    <name evidence="1" type="ORF">FPK63_21135</name>
</gene>
<comment type="caution">
    <text evidence="1">The sequence shown here is derived from an EMBL/GenBank/DDBJ whole genome shotgun (WGS) entry which is preliminary data.</text>
</comment>
<evidence type="ECO:0000313" key="1">
    <source>
        <dbReference type="EMBL" id="MDR8433544.1"/>
    </source>
</evidence>
<organism evidence="1">
    <name type="scientific">Acinetobacter baumannii</name>
    <dbReference type="NCBI Taxonomy" id="470"/>
    <lineage>
        <taxon>Bacteria</taxon>
        <taxon>Pseudomonadati</taxon>
        <taxon>Pseudomonadota</taxon>
        <taxon>Gammaproteobacteria</taxon>
        <taxon>Moraxellales</taxon>
        <taxon>Moraxellaceae</taxon>
        <taxon>Acinetobacter</taxon>
        <taxon>Acinetobacter calcoaceticus/baumannii complex</taxon>
    </lineage>
</organism>
<dbReference type="AlphaFoldDB" id="A0ABD5DV75"/>
<feature type="non-terminal residue" evidence="1">
    <location>
        <position position="1"/>
    </location>
</feature>
<sequence length="87" mass="10416">DTTSPLERVYSIDILGNEIHGFNLLQIKKLVPQPKHPSWIDAEFGRKLLFLKLELKDQHDQYYLIDIHKNKSHEAFCAFIKQRHFYH</sequence>